<feature type="domain" description="AB hydrolase-1" evidence="1">
    <location>
        <begin position="18"/>
        <end position="264"/>
    </location>
</feature>
<organism evidence="2 3">
    <name type="scientific">Mycobacterium sherrisii</name>
    <dbReference type="NCBI Taxonomy" id="243061"/>
    <lineage>
        <taxon>Bacteria</taxon>
        <taxon>Bacillati</taxon>
        <taxon>Actinomycetota</taxon>
        <taxon>Actinomycetes</taxon>
        <taxon>Mycobacteriales</taxon>
        <taxon>Mycobacteriaceae</taxon>
        <taxon>Mycobacterium</taxon>
        <taxon>Mycobacterium simiae complex</taxon>
    </lineage>
</organism>
<dbReference type="OrthoDB" id="9785847at2"/>
<dbReference type="EMBL" id="MIHC01000013">
    <property type="protein sequence ID" value="ODR07269.1"/>
    <property type="molecule type" value="Genomic_DNA"/>
</dbReference>
<dbReference type="InterPro" id="IPR029058">
    <property type="entry name" value="AB_hydrolase_fold"/>
</dbReference>
<reference evidence="3" key="1">
    <citation type="submission" date="2016-09" db="EMBL/GenBank/DDBJ databases">
        <authorList>
            <person name="Greninger A.L."/>
            <person name="Jerome K.R."/>
            <person name="Mcnair B."/>
            <person name="Wallis C."/>
            <person name="Fang F."/>
        </authorList>
    </citation>
    <scope>NUCLEOTIDE SEQUENCE [LARGE SCALE GENOMIC DNA]</scope>
    <source>
        <strain evidence="3">BC1_M4</strain>
    </source>
</reference>
<evidence type="ECO:0000313" key="2">
    <source>
        <dbReference type="EMBL" id="ODR07269.1"/>
    </source>
</evidence>
<dbReference type="Proteomes" id="UP000094224">
    <property type="component" value="Unassembled WGS sequence"/>
</dbReference>
<dbReference type="PRINTS" id="PR00111">
    <property type="entry name" value="ABHYDROLASE"/>
</dbReference>
<dbReference type="Gene3D" id="3.40.50.1820">
    <property type="entry name" value="alpha/beta hydrolase"/>
    <property type="match status" value="1"/>
</dbReference>
<comment type="caution">
    <text evidence="2">The sequence shown here is derived from an EMBL/GenBank/DDBJ whole genome shotgun (WGS) entry which is preliminary data.</text>
</comment>
<protein>
    <recommendedName>
        <fullName evidence="1">AB hydrolase-1 domain-containing protein</fullName>
    </recommendedName>
</protein>
<gene>
    <name evidence="2" type="ORF">BHQ21_09435</name>
</gene>
<keyword evidence="3" id="KW-1185">Reference proteome</keyword>
<dbReference type="RefSeq" id="WP_069400034.1">
    <property type="nucleotide sequence ID" value="NZ_JACKTB010000033.1"/>
</dbReference>
<dbReference type="STRING" id="243061.AWC25_08410"/>
<proteinExistence type="predicted"/>
<accession>A0A1E3SYS4</accession>
<dbReference type="SUPFAM" id="SSF53474">
    <property type="entry name" value="alpha/beta-Hydrolases"/>
    <property type="match status" value="1"/>
</dbReference>
<evidence type="ECO:0000259" key="1">
    <source>
        <dbReference type="Pfam" id="PF00561"/>
    </source>
</evidence>
<evidence type="ECO:0000313" key="3">
    <source>
        <dbReference type="Proteomes" id="UP000094224"/>
    </source>
</evidence>
<dbReference type="GO" id="GO:0003824">
    <property type="term" value="F:catalytic activity"/>
    <property type="evidence" value="ECO:0007669"/>
    <property type="project" value="UniProtKB-ARBA"/>
</dbReference>
<sequence length="277" mass="31011">MATQDVSLFYRRHGAGDPLLLIHGCPQHSLMWHAIGPELAKAFDVIAYDQRGMGLSTIVPTGFDGTTKARDLLALFDELGIEQAHIVGFDLGAQTAASFARDYPERVKRIAFLEYALAGFGYEEHMNPKPDWTLASNWHLAFFMVPEAAEFLIRDRERQMLSWWFYHISYSGDSYMSPEHFEAYVRSLSKPGALRACIEHYAQVWDDARDNAVIRENPLTMPTLAMGGEASLGPAVEPAWRDVATNLTTRVIPKAGHWLSDENPGFTAQALGDFFKG</sequence>
<name>A0A1E3SYS4_9MYCO</name>
<dbReference type="Pfam" id="PF00561">
    <property type="entry name" value="Abhydrolase_1"/>
    <property type="match status" value="1"/>
</dbReference>
<dbReference type="AlphaFoldDB" id="A0A1E3SYS4"/>
<dbReference type="InterPro" id="IPR000073">
    <property type="entry name" value="AB_hydrolase_1"/>
</dbReference>
<dbReference type="PANTHER" id="PTHR43329">
    <property type="entry name" value="EPOXIDE HYDROLASE"/>
    <property type="match status" value="1"/>
</dbReference>